<dbReference type="AlphaFoldDB" id="A0AAW1RNM1"/>
<keyword evidence="2" id="KW-1185">Reference proteome</keyword>
<evidence type="ECO:0000313" key="1">
    <source>
        <dbReference type="EMBL" id="KAK9835362.1"/>
    </source>
</evidence>
<comment type="caution">
    <text evidence="1">The sequence shown here is derived from an EMBL/GenBank/DDBJ whole genome shotgun (WGS) entry which is preliminary data.</text>
</comment>
<dbReference type="Proteomes" id="UP001445335">
    <property type="component" value="Unassembled WGS sequence"/>
</dbReference>
<dbReference type="PROSITE" id="PS51257">
    <property type="entry name" value="PROKAR_LIPOPROTEIN"/>
    <property type="match status" value="1"/>
</dbReference>
<gene>
    <name evidence="1" type="ORF">WJX81_004787</name>
</gene>
<reference evidence="1 2" key="1">
    <citation type="journal article" date="2024" name="Nat. Commun.">
        <title>Phylogenomics reveals the evolutionary origins of lichenization in chlorophyte algae.</title>
        <authorList>
            <person name="Puginier C."/>
            <person name="Libourel C."/>
            <person name="Otte J."/>
            <person name="Skaloud P."/>
            <person name="Haon M."/>
            <person name="Grisel S."/>
            <person name="Petersen M."/>
            <person name="Berrin J.G."/>
            <person name="Delaux P.M."/>
            <person name="Dal Grande F."/>
            <person name="Keller J."/>
        </authorList>
    </citation>
    <scope>NUCLEOTIDE SEQUENCE [LARGE SCALE GENOMIC DNA]</scope>
    <source>
        <strain evidence="1 2">SAG 245.80</strain>
    </source>
</reference>
<sequence length="119" mass="11646">MGKVSNTLSQAANRLASGPGICAALAIGGGLTAACTIVHKEAAKAAAGRDAALSALGEALQRATALSDRVAGLNAESVATKSAAEGATSQRVELEASAAKAQMAAARCQERITGLEALA</sequence>
<name>A0AAW1RNM1_9CHLO</name>
<organism evidence="1 2">
    <name type="scientific">Elliptochloris bilobata</name>
    <dbReference type="NCBI Taxonomy" id="381761"/>
    <lineage>
        <taxon>Eukaryota</taxon>
        <taxon>Viridiplantae</taxon>
        <taxon>Chlorophyta</taxon>
        <taxon>core chlorophytes</taxon>
        <taxon>Trebouxiophyceae</taxon>
        <taxon>Trebouxiophyceae incertae sedis</taxon>
        <taxon>Elliptochloris clade</taxon>
        <taxon>Elliptochloris</taxon>
    </lineage>
</organism>
<dbReference type="EMBL" id="JALJOU010000028">
    <property type="protein sequence ID" value="KAK9835362.1"/>
    <property type="molecule type" value="Genomic_DNA"/>
</dbReference>
<evidence type="ECO:0008006" key="3">
    <source>
        <dbReference type="Google" id="ProtNLM"/>
    </source>
</evidence>
<proteinExistence type="predicted"/>
<protein>
    <recommendedName>
        <fullName evidence="3">Lipoprotein</fullName>
    </recommendedName>
</protein>
<evidence type="ECO:0000313" key="2">
    <source>
        <dbReference type="Proteomes" id="UP001445335"/>
    </source>
</evidence>
<accession>A0AAW1RNM1</accession>